<accession>A0A1I3BJG0</accession>
<dbReference type="SUPFAM" id="SSF47598">
    <property type="entry name" value="Ribbon-helix-helix"/>
    <property type="match status" value="1"/>
</dbReference>
<dbReference type="AlphaFoldDB" id="A0A1I3BJG0"/>
<dbReference type="Proteomes" id="UP000199377">
    <property type="component" value="Unassembled WGS sequence"/>
</dbReference>
<dbReference type="InterPro" id="IPR010985">
    <property type="entry name" value="Ribbon_hlx_hlx"/>
</dbReference>
<evidence type="ECO:0000313" key="2">
    <source>
        <dbReference type="EMBL" id="SFH62427.1"/>
    </source>
</evidence>
<sequence>MPEIAPRTVTLRLNQQQLELLDRTLPRAGVTDRAELVRLALREAAEQEAAR</sequence>
<reference evidence="2 3" key="1">
    <citation type="submission" date="2016-10" db="EMBL/GenBank/DDBJ databases">
        <authorList>
            <person name="de Groot N.N."/>
        </authorList>
    </citation>
    <scope>NUCLEOTIDE SEQUENCE [LARGE SCALE GENOMIC DNA]</scope>
    <source>
        <strain evidence="2 3">CGMCC 1.11030</strain>
    </source>
</reference>
<dbReference type="RefSeq" id="WP_143103229.1">
    <property type="nucleotide sequence ID" value="NZ_FOQH01000001.1"/>
</dbReference>
<dbReference type="EMBL" id="FOQH01000001">
    <property type="protein sequence ID" value="SFH62427.1"/>
    <property type="molecule type" value="Genomic_DNA"/>
</dbReference>
<gene>
    <name evidence="2" type="ORF">SAMN05216258_101136</name>
</gene>
<name>A0A1I3BJG0_9RHOB</name>
<proteinExistence type="predicted"/>
<evidence type="ECO:0000259" key="1">
    <source>
        <dbReference type="Pfam" id="PF01402"/>
    </source>
</evidence>
<dbReference type="InterPro" id="IPR002145">
    <property type="entry name" value="CopG"/>
</dbReference>
<organism evidence="2 3">
    <name type="scientific">Albimonas pacifica</name>
    <dbReference type="NCBI Taxonomy" id="1114924"/>
    <lineage>
        <taxon>Bacteria</taxon>
        <taxon>Pseudomonadati</taxon>
        <taxon>Pseudomonadota</taxon>
        <taxon>Alphaproteobacteria</taxon>
        <taxon>Rhodobacterales</taxon>
        <taxon>Paracoccaceae</taxon>
        <taxon>Albimonas</taxon>
    </lineage>
</organism>
<protein>
    <submittedName>
        <fullName evidence="2">Ribbon-helix-helix protein, copG family</fullName>
    </submittedName>
</protein>
<dbReference type="Pfam" id="PF01402">
    <property type="entry name" value="RHH_1"/>
    <property type="match status" value="1"/>
</dbReference>
<dbReference type="STRING" id="1114924.SAMN05216258_101136"/>
<keyword evidence="3" id="KW-1185">Reference proteome</keyword>
<dbReference type="GO" id="GO:0006355">
    <property type="term" value="P:regulation of DNA-templated transcription"/>
    <property type="evidence" value="ECO:0007669"/>
    <property type="project" value="InterPro"/>
</dbReference>
<feature type="domain" description="Ribbon-helix-helix protein CopG" evidence="1">
    <location>
        <begin position="8"/>
        <end position="48"/>
    </location>
</feature>
<dbReference type="OrthoDB" id="285405at204455"/>
<evidence type="ECO:0000313" key="3">
    <source>
        <dbReference type="Proteomes" id="UP000199377"/>
    </source>
</evidence>